<dbReference type="OrthoDB" id="62528at2759"/>
<dbReference type="AlphaFoldDB" id="A0A3M0KTG9"/>
<evidence type="ECO:0000313" key="1">
    <source>
        <dbReference type="EMBL" id="RMC16473.1"/>
    </source>
</evidence>
<accession>A0A3M0KTG9</accession>
<dbReference type="EMBL" id="QRBI01000102">
    <property type="protein sequence ID" value="RMC16473.1"/>
    <property type="molecule type" value="Genomic_DNA"/>
</dbReference>
<protein>
    <submittedName>
        <fullName evidence="1">Uncharacterized protein</fullName>
    </submittedName>
</protein>
<sequence length="124" mass="14300">MIRGPGHLSCKEKLRELSLKDLGERKLWGYLTQGAAGELERDFLPGHEMIEQEERWLKIEESRLGSDIRNKIFTVKVMRHCNRLPKEDVDASSLEMFKARLNEAWYLGLAEGGFVHSKGDGTKW</sequence>
<evidence type="ECO:0000313" key="2">
    <source>
        <dbReference type="Proteomes" id="UP000269221"/>
    </source>
</evidence>
<organism evidence="1 2">
    <name type="scientific">Hirundo rustica rustica</name>
    <dbReference type="NCBI Taxonomy" id="333673"/>
    <lineage>
        <taxon>Eukaryota</taxon>
        <taxon>Metazoa</taxon>
        <taxon>Chordata</taxon>
        <taxon>Craniata</taxon>
        <taxon>Vertebrata</taxon>
        <taxon>Euteleostomi</taxon>
        <taxon>Archelosauria</taxon>
        <taxon>Archosauria</taxon>
        <taxon>Dinosauria</taxon>
        <taxon>Saurischia</taxon>
        <taxon>Theropoda</taxon>
        <taxon>Coelurosauria</taxon>
        <taxon>Aves</taxon>
        <taxon>Neognathae</taxon>
        <taxon>Neoaves</taxon>
        <taxon>Telluraves</taxon>
        <taxon>Australaves</taxon>
        <taxon>Passeriformes</taxon>
        <taxon>Sylvioidea</taxon>
        <taxon>Hirundinidae</taxon>
        <taxon>Hirundo</taxon>
    </lineage>
</organism>
<reference evidence="1 2" key="1">
    <citation type="submission" date="2018-07" db="EMBL/GenBank/DDBJ databases">
        <title>A high quality draft genome assembly of the barn swallow (H. rustica rustica).</title>
        <authorList>
            <person name="Formenti G."/>
            <person name="Chiara M."/>
            <person name="Poveda L."/>
            <person name="Francoijs K.-J."/>
            <person name="Bonisoli-Alquati A."/>
            <person name="Canova L."/>
            <person name="Gianfranceschi L."/>
            <person name="Horner D.S."/>
            <person name="Saino N."/>
        </authorList>
    </citation>
    <scope>NUCLEOTIDE SEQUENCE [LARGE SCALE GENOMIC DNA]</scope>
    <source>
        <strain evidence="1">Chelidonia</strain>
        <tissue evidence="1">Blood</tissue>
    </source>
</reference>
<dbReference type="Proteomes" id="UP000269221">
    <property type="component" value="Unassembled WGS sequence"/>
</dbReference>
<proteinExistence type="predicted"/>
<keyword evidence="2" id="KW-1185">Reference proteome</keyword>
<gene>
    <name evidence="1" type="ORF">DUI87_06408</name>
</gene>
<comment type="caution">
    <text evidence="1">The sequence shown here is derived from an EMBL/GenBank/DDBJ whole genome shotgun (WGS) entry which is preliminary data.</text>
</comment>
<name>A0A3M0KTG9_HIRRU</name>